<dbReference type="SUPFAM" id="SSF54593">
    <property type="entry name" value="Glyoxalase/Bleomycin resistance protein/Dihydroxybiphenyl dioxygenase"/>
    <property type="match status" value="2"/>
</dbReference>
<dbReference type="PANTHER" id="PTHR33993:SF10">
    <property type="entry name" value="CONSERVED PROTEIN"/>
    <property type="match status" value="1"/>
</dbReference>
<dbReference type="CDD" id="cd07247">
    <property type="entry name" value="SgaA_N_like"/>
    <property type="match status" value="2"/>
</dbReference>
<dbReference type="Proteomes" id="UP000077381">
    <property type="component" value="Unassembled WGS sequence"/>
</dbReference>
<evidence type="ECO:0000313" key="2">
    <source>
        <dbReference type="EMBL" id="OAH14829.1"/>
    </source>
</evidence>
<organism evidence="2 3">
    <name type="scientific">Streptomyces jeddahensis</name>
    <dbReference type="NCBI Taxonomy" id="1716141"/>
    <lineage>
        <taxon>Bacteria</taxon>
        <taxon>Bacillati</taxon>
        <taxon>Actinomycetota</taxon>
        <taxon>Actinomycetes</taxon>
        <taxon>Kitasatosporales</taxon>
        <taxon>Streptomycetaceae</taxon>
        <taxon>Streptomyces</taxon>
    </lineage>
</organism>
<dbReference type="InterPro" id="IPR004360">
    <property type="entry name" value="Glyas_Fos-R_dOase_dom"/>
</dbReference>
<proteinExistence type="predicted"/>
<evidence type="ECO:0000313" key="3">
    <source>
        <dbReference type="Proteomes" id="UP000077381"/>
    </source>
</evidence>
<dbReference type="STRING" id="1716141.STSP_18080"/>
<feature type="domain" description="VOC" evidence="1">
    <location>
        <begin position="10"/>
        <end position="124"/>
    </location>
</feature>
<dbReference type="PANTHER" id="PTHR33993">
    <property type="entry name" value="GLYOXALASE-RELATED"/>
    <property type="match status" value="1"/>
</dbReference>
<feature type="domain" description="VOC" evidence="1">
    <location>
        <begin position="138"/>
        <end position="259"/>
    </location>
</feature>
<dbReference type="InterPro" id="IPR052164">
    <property type="entry name" value="Anthracycline_SecMetBiosynth"/>
</dbReference>
<keyword evidence="3" id="KW-1185">Reference proteome</keyword>
<dbReference type="RefSeq" id="WP_067274402.1">
    <property type="nucleotide sequence ID" value="NZ_LOHS01000056.1"/>
</dbReference>
<accession>A0A177HW30</accession>
<sequence length="259" mass="27871">MGERTFAEGVPCWVDAMLPDVEGGKRFYGEVFGWTFDEGAGAEYGYYTQAYSDGKNVAALAPKQDGRMPTVWTVYLATPDAFALADRIRDAGGQLVAEPMPVGPFGTMALAADPEGAVFGLWQGGTHTGFEKQEEPGSFCWTEVYSRDKAVVDPFYEGVFGYGGYDLEDAGVDFRTWSPRGTEPGPDTAIGGRSVMSGAFPVEMPSHFLVYFNVADCDATADAVVRLGGRVQAPPFDIPYGRIAVLMDDQGASFAVLQD</sequence>
<dbReference type="PATRIC" id="fig|1716141.3.peg.1896"/>
<dbReference type="InterPro" id="IPR029068">
    <property type="entry name" value="Glyas_Bleomycin-R_OHBP_Dase"/>
</dbReference>
<dbReference type="AlphaFoldDB" id="A0A177HW30"/>
<name>A0A177HW30_9ACTN</name>
<dbReference type="EMBL" id="LOHS01000056">
    <property type="protein sequence ID" value="OAH14829.1"/>
    <property type="molecule type" value="Genomic_DNA"/>
</dbReference>
<dbReference type="InterPro" id="IPR037523">
    <property type="entry name" value="VOC_core"/>
</dbReference>
<comment type="caution">
    <text evidence="2">The sequence shown here is derived from an EMBL/GenBank/DDBJ whole genome shotgun (WGS) entry which is preliminary data.</text>
</comment>
<gene>
    <name evidence="2" type="ORF">STSP_18080</name>
</gene>
<reference evidence="2 3" key="1">
    <citation type="submission" date="2015-12" db="EMBL/GenBank/DDBJ databases">
        <title>Genome sequence of Streptomyces sp. G25.</title>
        <authorList>
            <person name="Poehlein A."/>
            <person name="Roettig A."/>
            <person name="Hiessl S."/>
            <person name="Hauschild P."/>
            <person name="Schauer J."/>
            <person name="Madkour M.H."/>
            <person name="Al-Ansari A.M."/>
            <person name="Almakishah N.H."/>
            <person name="Steinbuechel A."/>
            <person name="Daniel R."/>
        </authorList>
    </citation>
    <scope>NUCLEOTIDE SEQUENCE [LARGE SCALE GENOMIC DNA]</scope>
    <source>
        <strain evidence="3">G25(2015)</strain>
    </source>
</reference>
<evidence type="ECO:0000259" key="1">
    <source>
        <dbReference type="PROSITE" id="PS51819"/>
    </source>
</evidence>
<dbReference type="PROSITE" id="PS51819">
    <property type="entry name" value="VOC"/>
    <property type="match status" value="2"/>
</dbReference>
<protein>
    <submittedName>
        <fullName evidence="2">27 kDa antigen Cfp30B</fullName>
    </submittedName>
</protein>
<dbReference type="Gene3D" id="3.10.180.10">
    <property type="entry name" value="2,3-Dihydroxybiphenyl 1,2-Dioxygenase, domain 1"/>
    <property type="match status" value="2"/>
</dbReference>
<dbReference type="Pfam" id="PF00903">
    <property type="entry name" value="Glyoxalase"/>
    <property type="match status" value="1"/>
</dbReference>
<dbReference type="OrthoDB" id="9793039at2"/>